<evidence type="ECO:0000256" key="4">
    <source>
        <dbReference type="ARBA" id="ARBA00022989"/>
    </source>
</evidence>
<keyword evidence="5" id="KW-0472">Membrane</keyword>
<dbReference type="SUPFAM" id="SSF49562">
    <property type="entry name" value="C2 domain (Calcium/lipid-binding domain, CaLB)"/>
    <property type="match status" value="1"/>
</dbReference>
<protein>
    <recommendedName>
        <fullName evidence="6">C2 domain-containing protein</fullName>
    </recommendedName>
</protein>
<evidence type="ECO:0000256" key="1">
    <source>
        <dbReference type="ARBA" id="ARBA00004167"/>
    </source>
</evidence>
<keyword evidence="4" id="KW-1133">Transmembrane helix</keyword>
<dbReference type="PANTHER" id="PTHR12546">
    <property type="entry name" value="FER-1-LIKE"/>
    <property type="match status" value="1"/>
</dbReference>
<dbReference type="EMBL" id="CAAALY010081806">
    <property type="protein sequence ID" value="VEL26658.1"/>
    <property type="molecule type" value="Genomic_DNA"/>
</dbReference>
<evidence type="ECO:0000259" key="6">
    <source>
        <dbReference type="PROSITE" id="PS50004"/>
    </source>
</evidence>
<organism evidence="7 8">
    <name type="scientific">Protopolystoma xenopodis</name>
    <dbReference type="NCBI Taxonomy" id="117903"/>
    <lineage>
        <taxon>Eukaryota</taxon>
        <taxon>Metazoa</taxon>
        <taxon>Spiralia</taxon>
        <taxon>Lophotrochozoa</taxon>
        <taxon>Platyhelminthes</taxon>
        <taxon>Monogenea</taxon>
        <taxon>Polyopisthocotylea</taxon>
        <taxon>Polystomatidea</taxon>
        <taxon>Polystomatidae</taxon>
        <taxon>Protopolystoma</taxon>
    </lineage>
</organism>
<dbReference type="Proteomes" id="UP000784294">
    <property type="component" value="Unassembled WGS sequence"/>
</dbReference>
<gene>
    <name evidence="7" type="ORF">PXEA_LOCUS20098</name>
</gene>
<feature type="domain" description="C2" evidence="6">
    <location>
        <begin position="1"/>
        <end position="77"/>
    </location>
</feature>
<evidence type="ECO:0000313" key="8">
    <source>
        <dbReference type="Proteomes" id="UP000784294"/>
    </source>
</evidence>
<proteinExistence type="predicted"/>
<dbReference type="GO" id="GO:0016020">
    <property type="term" value="C:membrane"/>
    <property type="evidence" value="ECO:0007669"/>
    <property type="project" value="UniProtKB-SubCell"/>
</dbReference>
<dbReference type="InterPro" id="IPR000008">
    <property type="entry name" value="C2_dom"/>
</dbReference>
<evidence type="ECO:0000256" key="3">
    <source>
        <dbReference type="ARBA" id="ARBA00022737"/>
    </source>
</evidence>
<comment type="subcellular location">
    <subcellularLocation>
        <location evidence="1">Membrane</location>
        <topology evidence="1">Single-pass membrane protein</topology>
    </subcellularLocation>
</comment>
<sequence length="77" mass="8780">MSKTVSVNVVEARQLNGININPTVEVKIADKTQKTDTKLSTSNPYYDHFFMFDFFLPKEALLDEVIRIKVSSSTPDR</sequence>
<dbReference type="Gene3D" id="2.60.40.150">
    <property type="entry name" value="C2 domain"/>
    <property type="match status" value="1"/>
</dbReference>
<comment type="caution">
    <text evidence="7">The sequence shown here is derived from an EMBL/GenBank/DDBJ whole genome shotgun (WGS) entry which is preliminary data.</text>
</comment>
<keyword evidence="2" id="KW-0812">Transmembrane</keyword>
<evidence type="ECO:0000256" key="5">
    <source>
        <dbReference type="ARBA" id="ARBA00023136"/>
    </source>
</evidence>
<dbReference type="PANTHER" id="PTHR12546:SF60">
    <property type="entry name" value="MISFIRE, ISOFORM F"/>
    <property type="match status" value="1"/>
</dbReference>
<accession>A0A3S5AVX2</accession>
<dbReference type="OrthoDB" id="10059618at2759"/>
<dbReference type="InterPro" id="IPR035892">
    <property type="entry name" value="C2_domain_sf"/>
</dbReference>
<dbReference type="GO" id="GO:0007009">
    <property type="term" value="P:plasma membrane organization"/>
    <property type="evidence" value="ECO:0007669"/>
    <property type="project" value="TreeGrafter"/>
</dbReference>
<reference evidence="7" key="1">
    <citation type="submission" date="2018-11" db="EMBL/GenBank/DDBJ databases">
        <authorList>
            <consortium name="Pathogen Informatics"/>
        </authorList>
    </citation>
    <scope>NUCLEOTIDE SEQUENCE</scope>
</reference>
<evidence type="ECO:0000256" key="2">
    <source>
        <dbReference type="ARBA" id="ARBA00022692"/>
    </source>
</evidence>
<dbReference type="Pfam" id="PF00168">
    <property type="entry name" value="C2"/>
    <property type="match status" value="1"/>
</dbReference>
<keyword evidence="3" id="KW-0677">Repeat</keyword>
<keyword evidence="8" id="KW-1185">Reference proteome</keyword>
<dbReference type="InterPro" id="IPR037721">
    <property type="entry name" value="Ferlin"/>
</dbReference>
<dbReference type="AlphaFoldDB" id="A0A3S5AVX2"/>
<evidence type="ECO:0000313" key="7">
    <source>
        <dbReference type="EMBL" id="VEL26658.1"/>
    </source>
</evidence>
<name>A0A3S5AVX2_9PLAT</name>
<dbReference type="PROSITE" id="PS50004">
    <property type="entry name" value="C2"/>
    <property type="match status" value="1"/>
</dbReference>